<evidence type="ECO:0000259" key="12">
    <source>
        <dbReference type="PROSITE" id="PS51698"/>
    </source>
</evidence>
<dbReference type="FunFam" id="3.30.40.10:FF:000055">
    <property type="entry name" value="Ubiquitin conjugation factor e4 a"/>
    <property type="match status" value="1"/>
</dbReference>
<dbReference type="GO" id="GO:0034450">
    <property type="term" value="F:ubiquitin-ubiquitin ligase activity"/>
    <property type="evidence" value="ECO:0000318"/>
    <property type="project" value="GO_Central"/>
</dbReference>
<accession>A0A0K9PCZ8</accession>
<dbReference type="OrthoDB" id="20295at2759"/>
<evidence type="ECO:0000256" key="5">
    <source>
        <dbReference type="ARBA" id="ARBA00007434"/>
    </source>
</evidence>
<comment type="pathway">
    <text evidence="4">Protein modification; protein ubiquitination.</text>
</comment>
<dbReference type="STRING" id="29655.A0A0K9PCZ8"/>
<evidence type="ECO:0000256" key="4">
    <source>
        <dbReference type="ARBA" id="ARBA00004906"/>
    </source>
</evidence>
<evidence type="ECO:0000256" key="3">
    <source>
        <dbReference type="ARBA" id="ARBA00004496"/>
    </source>
</evidence>
<dbReference type="SMART" id="SM00504">
    <property type="entry name" value="Ubox"/>
    <property type="match status" value="1"/>
</dbReference>
<dbReference type="PANTHER" id="PTHR13931">
    <property type="entry name" value="UBIQUITINATION FACTOR E4"/>
    <property type="match status" value="1"/>
</dbReference>
<evidence type="ECO:0000256" key="11">
    <source>
        <dbReference type="SAM" id="Coils"/>
    </source>
</evidence>
<dbReference type="EC" id="2.3.2.27" evidence="6"/>
<dbReference type="AlphaFoldDB" id="A0A0K9PCZ8"/>
<dbReference type="GO" id="GO:0036503">
    <property type="term" value="P:ERAD pathway"/>
    <property type="evidence" value="ECO:0000318"/>
    <property type="project" value="GO_Central"/>
</dbReference>
<dbReference type="GO" id="GO:0000209">
    <property type="term" value="P:protein polyubiquitination"/>
    <property type="evidence" value="ECO:0000318"/>
    <property type="project" value="GO_Central"/>
</dbReference>
<dbReference type="UniPathway" id="UPA00143"/>
<dbReference type="GO" id="GO:0005737">
    <property type="term" value="C:cytoplasm"/>
    <property type="evidence" value="ECO:0000318"/>
    <property type="project" value="GO_Central"/>
</dbReference>
<name>A0A0K9PCZ8_ZOSMR</name>
<evidence type="ECO:0000256" key="2">
    <source>
        <dbReference type="ARBA" id="ARBA00004123"/>
    </source>
</evidence>
<dbReference type="SUPFAM" id="SSF57850">
    <property type="entry name" value="RING/U-box"/>
    <property type="match status" value="1"/>
</dbReference>
<comment type="catalytic activity">
    <reaction evidence="1">
        <text>S-ubiquitinyl-[E2 ubiquitin-conjugating enzyme]-L-cysteine + [acceptor protein]-L-lysine = [E2 ubiquitin-conjugating enzyme]-L-cysteine + N(6)-ubiquitinyl-[acceptor protein]-L-lysine.</text>
        <dbReference type="EC" id="2.3.2.27"/>
    </reaction>
</comment>
<keyword evidence="10" id="KW-0539">Nucleus</keyword>
<keyword evidence="8" id="KW-0808">Transferase</keyword>
<evidence type="ECO:0000256" key="10">
    <source>
        <dbReference type="ARBA" id="ARBA00023242"/>
    </source>
</evidence>
<comment type="similarity">
    <text evidence="5">Belongs to the ubiquitin conjugation factor E4 family.</text>
</comment>
<dbReference type="Proteomes" id="UP000036987">
    <property type="component" value="Unassembled WGS sequence"/>
</dbReference>
<dbReference type="InterPro" id="IPR045132">
    <property type="entry name" value="UBE4"/>
</dbReference>
<dbReference type="PANTHER" id="PTHR13931:SF2">
    <property type="entry name" value="UBIQUITIN CONJUGATION FACTOR E4 B"/>
    <property type="match status" value="1"/>
</dbReference>
<keyword evidence="14" id="KW-1185">Reference proteome</keyword>
<dbReference type="Pfam" id="PF04564">
    <property type="entry name" value="U-box"/>
    <property type="match status" value="1"/>
</dbReference>
<protein>
    <recommendedName>
        <fullName evidence="6">RING-type E3 ubiquitin transferase</fullName>
        <ecNumber evidence="6">2.3.2.27</ecNumber>
    </recommendedName>
</protein>
<keyword evidence="7" id="KW-0963">Cytoplasm</keyword>
<dbReference type="InterPro" id="IPR013083">
    <property type="entry name" value="Znf_RING/FYVE/PHD"/>
</dbReference>
<keyword evidence="11" id="KW-0175">Coiled coil</keyword>
<evidence type="ECO:0000313" key="14">
    <source>
        <dbReference type="Proteomes" id="UP000036987"/>
    </source>
</evidence>
<comment type="caution">
    <text evidence="13">The sequence shown here is derived from an EMBL/GenBank/DDBJ whole genome shotgun (WGS) entry which is preliminary data.</text>
</comment>
<evidence type="ECO:0000256" key="9">
    <source>
        <dbReference type="ARBA" id="ARBA00022786"/>
    </source>
</evidence>
<dbReference type="OMA" id="WLTEIAM"/>
<dbReference type="PROSITE" id="PS51698">
    <property type="entry name" value="U_BOX"/>
    <property type="match status" value="1"/>
</dbReference>
<dbReference type="InterPro" id="IPR003613">
    <property type="entry name" value="Ubox_domain"/>
</dbReference>
<dbReference type="Pfam" id="PF10408">
    <property type="entry name" value="Ufd2P_core"/>
    <property type="match status" value="1"/>
</dbReference>
<keyword evidence="9" id="KW-0833">Ubl conjugation pathway</keyword>
<sequence length="1000" mass="113694">MTTTGRKPQRTPAEIEDIILRKIFAISLTIPPSTSPSQVVYLEMTAAEILSEGKPLMLSRDIMERVLIDRLSGTFLGADPPFSYLVSFYRRACDEVKKIASMKDPSVRAQIEAAVKQAKKLAIDYSRIHLGNPDMFAGDVIASRDVRFVHKTDVTHLLNMIFSEVSSSLDLFGEDQLGSGVSSPPGFLAEFFGNADFDGLKPVMDTLYDCLRTNVLKVSVLGNFQQPMKALLMLIRYPVCANCLVRHPNFIVAGNLGRLMEASTILGAFFHVSAIPDHAIFSSKPDVGQQLFKNPTNRRSTDMHSSFTTISTLMNNLYEGLSEVFLILLRNVETRDFVLQFIAEFIQKNSSRSKMQMDPISCASNGSFLNLSAVMIRLCEPFLEAGLSKRDKIDPEYVFYNNRLDLRQLTALNASSEEVKSWIQSNSTGKSNRVGQTINIISETSQYQEASSSGNNSGDAEKKNYPFICECFFMTTRVLNLGLIKSISEFGNIVEMTTAPQIEQNISQLEKKIEGLTQEQYCYEAQIFRDGYFLHQVLSFYRLVVIWLVSLVGGFGMPLPPKCPMIFACMPEHLIEDVIELLICTSRIPDTLDDILLDEFLNFIIMFMGSPSYVKNPYLRAKMVEVLNGWMPHKSRQSATFTLFDTHPLSLEYLVQNLLKVYVDIEFTGSHNQFYDKFTIRHSIAQLLEYLWNVPSHRSTWRRIAKEEEKGVYLNFLNFLINDSIFLLDESLNKILELKEMEAKMADKIEWERRPTQEREELTRVFNSHENIVRFDMKLANEDVGMLAFTSEQIPAPFLLPEMVERVASMLNYFLLQLVGPQRKSLTLKDPEKYEFRPKTLLKRIVGIYIHIARGDKDGIFPTSISKDARSYNEKLFSAATGVLQKIGEDRRVIDEFTKLGVLVKTAATEALDTEEVLGEIPEEFLDPIQYTLMKDPVILPSSRITVDRAVIQRHLLSDNTDPFNRSPLTQDKLIPNVELKAKIETFITEKYKSTTDMVD</sequence>
<gene>
    <name evidence="13" type="ORF">ZOSMA_287G00040</name>
</gene>
<evidence type="ECO:0000256" key="1">
    <source>
        <dbReference type="ARBA" id="ARBA00000900"/>
    </source>
</evidence>
<dbReference type="InterPro" id="IPR019474">
    <property type="entry name" value="Ub_conjug_fac_E4_core"/>
</dbReference>
<reference evidence="14" key="1">
    <citation type="journal article" date="2016" name="Nature">
        <title>The genome of the seagrass Zostera marina reveals angiosperm adaptation to the sea.</title>
        <authorList>
            <person name="Olsen J.L."/>
            <person name="Rouze P."/>
            <person name="Verhelst B."/>
            <person name="Lin Y.-C."/>
            <person name="Bayer T."/>
            <person name="Collen J."/>
            <person name="Dattolo E."/>
            <person name="De Paoli E."/>
            <person name="Dittami S."/>
            <person name="Maumus F."/>
            <person name="Michel G."/>
            <person name="Kersting A."/>
            <person name="Lauritano C."/>
            <person name="Lohaus R."/>
            <person name="Toepel M."/>
            <person name="Tonon T."/>
            <person name="Vanneste K."/>
            <person name="Amirebrahimi M."/>
            <person name="Brakel J."/>
            <person name="Bostroem C."/>
            <person name="Chovatia M."/>
            <person name="Grimwood J."/>
            <person name="Jenkins J.W."/>
            <person name="Jueterbock A."/>
            <person name="Mraz A."/>
            <person name="Stam W.T."/>
            <person name="Tice H."/>
            <person name="Bornberg-Bauer E."/>
            <person name="Green P.J."/>
            <person name="Pearson G.A."/>
            <person name="Procaccini G."/>
            <person name="Duarte C.M."/>
            <person name="Schmutz J."/>
            <person name="Reusch T.B.H."/>
            <person name="Van de Peer Y."/>
        </authorList>
    </citation>
    <scope>NUCLEOTIDE SEQUENCE [LARGE SCALE GENOMIC DNA]</scope>
    <source>
        <strain evidence="14">cv. Finnish</strain>
    </source>
</reference>
<dbReference type="GO" id="GO:0005634">
    <property type="term" value="C:nucleus"/>
    <property type="evidence" value="ECO:0000318"/>
    <property type="project" value="GO_Central"/>
</dbReference>
<proteinExistence type="inferred from homology"/>
<dbReference type="Gene3D" id="3.30.40.10">
    <property type="entry name" value="Zinc/RING finger domain, C3HC4 (zinc finger)"/>
    <property type="match status" value="1"/>
</dbReference>
<feature type="coiled-coil region" evidence="11">
    <location>
        <begin position="499"/>
        <end position="526"/>
    </location>
</feature>
<dbReference type="EMBL" id="LFYR01000955">
    <property type="protein sequence ID" value="KMZ66841.1"/>
    <property type="molecule type" value="Genomic_DNA"/>
</dbReference>
<evidence type="ECO:0000313" key="13">
    <source>
        <dbReference type="EMBL" id="KMZ66841.1"/>
    </source>
</evidence>
<evidence type="ECO:0000256" key="6">
    <source>
        <dbReference type="ARBA" id="ARBA00012483"/>
    </source>
</evidence>
<evidence type="ECO:0000256" key="8">
    <source>
        <dbReference type="ARBA" id="ARBA00022679"/>
    </source>
</evidence>
<evidence type="ECO:0000256" key="7">
    <source>
        <dbReference type="ARBA" id="ARBA00022490"/>
    </source>
</evidence>
<dbReference type="GO" id="GO:0000151">
    <property type="term" value="C:ubiquitin ligase complex"/>
    <property type="evidence" value="ECO:0007669"/>
    <property type="project" value="InterPro"/>
</dbReference>
<comment type="subcellular location">
    <subcellularLocation>
        <location evidence="3">Cytoplasm</location>
    </subcellularLocation>
    <subcellularLocation>
        <location evidence="2">Nucleus</location>
    </subcellularLocation>
</comment>
<organism evidence="13 14">
    <name type="scientific">Zostera marina</name>
    <name type="common">Eelgrass</name>
    <dbReference type="NCBI Taxonomy" id="29655"/>
    <lineage>
        <taxon>Eukaryota</taxon>
        <taxon>Viridiplantae</taxon>
        <taxon>Streptophyta</taxon>
        <taxon>Embryophyta</taxon>
        <taxon>Tracheophyta</taxon>
        <taxon>Spermatophyta</taxon>
        <taxon>Magnoliopsida</taxon>
        <taxon>Liliopsida</taxon>
        <taxon>Zosteraceae</taxon>
        <taxon>Zostera</taxon>
    </lineage>
</organism>
<dbReference type="GO" id="GO:0006511">
    <property type="term" value="P:ubiquitin-dependent protein catabolic process"/>
    <property type="evidence" value="ECO:0007669"/>
    <property type="project" value="InterPro"/>
</dbReference>
<feature type="domain" description="U-box" evidence="12">
    <location>
        <begin position="920"/>
        <end position="994"/>
    </location>
</feature>
<dbReference type="CDD" id="cd16657">
    <property type="entry name" value="RING-Ubox_UBE4A"/>
    <property type="match status" value="1"/>
</dbReference>